<dbReference type="EMBL" id="MGAT01000029">
    <property type="protein sequence ID" value="OGK52107.1"/>
    <property type="molecule type" value="Genomic_DNA"/>
</dbReference>
<name>A0A1F7J914_9BACT</name>
<dbReference type="NCBIfam" id="NF006625">
    <property type="entry name" value="PRK09194.1"/>
    <property type="match status" value="1"/>
</dbReference>
<keyword evidence="8" id="KW-0067">ATP-binding</keyword>
<dbReference type="PRINTS" id="PR01046">
    <property type="entry name" value="TRNASYNTHPRO"/>
</dbReference>
<dbReference type="STRING" id="1802069.A2970_02585"/>
<feature type="domain" description="Aminoacyl-transfer RNA synthetases class-II family profile" evidence="13">
    <location>
        <begin position="49"/>
        <end position="481"/>
    </location>
</feature>
<dbReference type="Gene3D" id="3.40.50.800">
    <property type="entry name" value="Anticodon-binding domain"/>
    <property type="match status" value="1"/>
</dbReference>
<dbReference type="GO" id="GO:0002161">
    <property type="term" value="F:aminoacyl-tRNA deacylase activity"/>
    <property type="evidence" value="ECO:0007669"/>
    <property type="project" value="InterPro"/>
</dbReference>
<dbReference type="PROSITE" id="PS50862">
    <property type="entry name" value="AA_TRNA_LIGASE_II"/>
    <property type="match status" value="1"/>
</dbReference>
<dbReference type="InterPro" id="IPR006195">
    <property type="entry name" value="aa-tRNA-synth_II"/>
</dbReference>
<evidence type="ECO:0000313" key="14">
    <source>
        <dbReference type="EMBL" id="OGK52107.1"/>
    </source>
</evidence>
<dbReference type="GO" id="GO:0006433">
    <property type="term" value="P:prolyl-tRNA aminoacylation"/>
    <property type="evidence" value="ECO:0007669"/>
    <property type="project" value="UniProtKB-UniRule"/>
</dbReference>
<comment type="subcellular location">
    <subcellularLocation>
        <location evidence="1">Cytoplasm</location>
    </subcellularLocation>
</comment>
<evidence type="ECO:0000256" key="4">
    <source>
        <dbReference type="ARBA" id="ARBA00019110"/>
    </source>
</evidence>
<evidence type="ECO:0000256" key="10">
    <source>
        <dbReference type="ARBA" id="ARBA00023146"/>
    </source>
</evidence>
<dbReference type="SUPFAM" id="SSF55681">
    <property type="entry name" value="Class II aaRS and biotin synthetases"/>
    <property type="match status" value="1"/>
</dbReference>
<sequence>MLYSKLFGKTVREAPSDASTISYKLLYQGGFIRESTSGRYFVLPLGQLVQQKIIAIIKDEMDRAGAQEMVSPVLHPLELWKETNRTKTTGFELMRIKDRRGAEFALGGTAEEMFVDVVRKFQISYKDLPFNIYQFSSKFRDELRARGGLLRVREFIMKDAYSFDADESAFKKQYEVMSKTYSAIFERMGFKTIKVESDNGYIGGEYCHEFVVESDAGETTYLTTGDGKYAAHQDVAVFKKDGKNLKEKLEPLKEVEANRGTTMEDGVKLHNKPLWQQIKDVLFVDETGRFILAIIRGDYDVNEIKLKHLSGAIDLRHATNEEIRKKINSEPGFISPVKIKERLNQPQITDERTKKIQLVIIADDSLRTIKNAYGGANKKHKDLFNMNIDRDYKPDVEGDIALAKEGYSTVDGKKLIEKKGIEVGNIFQLGFHYSSKMKGATYIDQQGKEKLYYMGCYGIGIGRTMATVVEKYHDEKGIVWPEAVTPYHVHVIGLDMKEGSVKTQVNKIYKELVDKNIEVLFDDRTEVTAGEKFSDADLIGIPVRLVVSKRTGDKIEYKKRDSKETKLISLDELLKLTK</sequence>
<dbReference type="Proteomes" id="UP000178857">
    <property type="component" value="Unassembled WGS sequence"/>
</dbReference>
<proteinExistence type="predicted"/>
<accession>A0A1F7J914</accession>
<comment type="subunit">
    <text evidence="2">Homodimer.</text>
</comment>
<dbReference type="InterPro" id="IPR004500">
    <property type="entry name" value="Pro-tRNA-synth_IIa_bac-type"/>
</dbReference>
<dbReference type="InterPro" id="IPR050062">
    <property type="entry name" value="Pro-tRNA_synthetase"/>
</dbReference>
<evidence type="ECO:0000256" key="11">
    <source>
        <dbReference type="ARBA" id="ARBA00047671"/>
    </source>
</evidence>
<dbReference type="GO" id="GO:0005524">
    <property type="term" value="F:ATP binding"/>
    <property type="evidence" value="ECO:0007669"/>
    <property type="project" value="UniProtKB-KW"/>
</dbReference>
<dbReference type="InterPro" id="IPR045864">
    <property type="entry name" value="aa-tRNA-synth_II/BPL/LPL"/>
</dbReference>
<dbReference type="InterPro" id="IPR036754">
    <property type="entry name" value="YbaK/aa-tRNA-synt-asso_dom_sf"/>
</dbReference>
<dbReference type="CDD" id="cd00861">
    <property type="entry name" value="ProRS_anticodon_short"/>
    <property type="match status" value="1"/>
</dbReference>
<evidence type="ECO:0000256" key="5">
    <source>
        <dbReference type="ARBA" id="ARBA00022490"/>
    </source>
</evidence>
<dbReference type="InterPro" id="IPR036621">
    <property type="entry name" value="Anticodon-bd_dom_sf"/>
</dbReference>
<dbReference type="PANTHER" id="PTHR42753">
    <property type="entry name" value="MITOCHONDRIAL RIBOSOME PROTEIN L39/PROLYL-TRNA LIGASE FAMILY MEMBER"/>
    <property type="match status" value="1"/>
</dbReference>
<evidence type="ECO:0000256" key="2">
    <source>
        <dbReference type="ARBA" id="ARBA00011738"/>
    </source>
</evidence>
<dbReference type="Pfam" id="PF04073">
    <property type="entry name" value="tRNA_edit"/>
    <property type="match status" value="1"/>
</dbReference>
<keyword evidence="9" id="KW-0648">Protein biosynthesis</keyword>
<dbReference type="AlphaFoldDB" id="A0A1F7J914"/>
<evidence type="ECO:0000256" key="3">
    <source>
        <dbReference type="ARBA" id="ARBA00012831"/>
    </source>
</evidence>
<organism evidence="14 15">
    <name type="scientific">Candidatus Roizmanbacteria bacterium RIFCSPLOWO2_01_FULL_44_13</name>
    <dbReference type="NCBI Taxonomy" id="1802069"/>
    <lineage>
        <taxon>Bacteria</taxon>
        <taxon>Candidatus Roizmaniibacteriota</taxon>
    </lineage>
</organism>
<keyword evidence="10" id="KW-0030">Aminoacyl-tRNA synthetase</keyword>
<dbReference type="InterPro" id="IPR002316">
    <property type="entry name" value="Pro-tRNA-ligase_IIa"/>
</dbReference>
<dbReference type="PANTHER" id="PTHR42753:SF2">
    <property type="entry name" value="PROLINE--TRNA LIGASE"/>
    <property type="match status" value="1"/>
</dbReference>
<protein>
    <recommendedName>
        <fullName evidence="4 12">Proline--tRNA ligase</fullName>
        <ecNumber evidence="3 12">6.1.1.15</ecNumber>
    </recommendedName>
</protein>
<dbReference type="Gene3D" id="3.30.930.10">
    <property type="entry name" value="Bira Bifunctional Protein, Domain 2"/>
    <property type="match status" value="2"/>
</dbReference>
<keyword evidence="5" id="KW-0963">Cytoplasm</keyword>
<dbReference type="Pfam" id="PF00587">
    <property type="entry name" value="tRNA-synt_2b"/>
    <property type="match status" value="1"/>
</dbReference>
<keyword evidence="7" id="KW-0547">Nucleotide-binding</keyword>
<reference evidence="14 15" key="1">
    <citation type="journal article" date="2016" name="Nat. Commun.">
        <title>Thousands of microbial genomes shed light on interconnected biogeochemical processes in an aquifer system.</title>
        <authorList>
            <person name="Anantharaman K."/>
            <person name="Brown C.T."/>
            <person name="Hug L.A."/>
            <person name="Sharon I."/>
            <person name="Castelle C.J."/>
            <person name="Probst A.J."/>
            <person name="Thomas B.C."/>
            <person name="Singh A."/>
            <person name="Wilkins M.J."/>
            <person name="Karaoz U."/>
            <person name="Brodie E.L."/>
            <person name="Williams K.H."/>
            <person name="Hubbard S.S."/>
            <person name="Banfield J.F."/>
        </authorList>
    </citation>
    <scope>NUCLEOTIDE SEQUENCE [LARGE SCALE GENOMIC DNA]</scope>
</reference>
<dbReference type="NCBIfam" id="TIGR00409">
    <property type="entry name" value="proS_fam_II"/>
    <property type="match status" value="1"/>
</dbReference>
<dbReference type="SUPFAM" id="SSF55826">
    <property type="entry name" value="YbaK/ProRS associated domain"/>
    <property type="match status" value="1"/>
</dbReference>
<evidence type="ECO:0000256" key="12">
    <source>
        <dbReference type="NCBIfam" id="TIGR00409"/>
    </source>
</evidence>
<dbReference type="Pfam" id="PF03129">
    <property type="entry name" value="HGTP_anticodon"/>
    <property type="match status" value="1"/>
</dbReference>
<keyword evidence="6 14" id="KW-0436">Ligase</keyword>
<evidence type="ECO:0000256" key="6">
    <source>
        <dbReference type="ARBA" id="ARBA00022598"/>
    </source>
</evidence>
<dbReference type="InterPro" id="IPR007214">
    <property type="entry name" value="YbaK/aa-tRNA-synth-assoc-dom"/>
</dbReference>
<evidence type="ECO:0000256" key="1">
    <source>
        <dbReference type="ARBA" id="ARBA00004496"/>
    </source>
</evidence>
<dbReference type="InterPro" id="IPR044140">
    <property type="entry name" value="ProRS_anticodon_short"/>
</dbReference>
<gene>
    <name evidence="14" type="ORF">A2970_02585</name>
</gene>
<dbReference type="EC" id="6.1.1.15" evidence="3 12"/>
<dbReference type="InterPro" id="IPR004154">
    <property type="entry name" value="Anticodon-bd"/>
</dbReference>
<evidence type="ECO:0000256" key="7">
    <source>
        <dbReference type="ARBA" id="ARBA00022741"/>
    </source>
</evidence>
<evidence type="ECO:0000256" key="9">
    <source>
        <dbReference type="ARBA" id="ARBA00022917"/>
    </source>
</evidence>
<dbReference type="GO" id="GO:0005829">
    <property type="term" value="C:cytosol"/>
    <property type="evidence" value="ECO:0007669"/>
    <property type="project" value="TreeGrafter"/>
</dbReference>
<dbReference type="InterPro" id="IPR002314">
    <property type="entry name" value="aa-tRNA-synt_IIb"/>
</dbReference>
<comment type="catalytic activity">
    <reaction evidence="11">
        <text>tRNA(Pro) + L-proline + ATP = L-prolyl-tRNA(Pro) + AMP + diphosphate</text>
        <dbReference type="Rhea" id="RHEA:14305"/>
        <dbReference type="Rhea" id="RHEA-COMP:9700"/>
        <dbReference type="Rhea" id="RHEA-COMP:9702"/>
        <dbReference type="ChEBI" id="CHEBI:30616"/>
        <dbReference type="ChEBI" id="CHEBI:33019"/>
        <dbReference type="ChEBI" id="CHEBI:60039"/>
        <dbReference type="ChEBI" id="CHEBI:78442"/>
        <dbReference type="ChEBI" id="CHEBI:78532"/>
        <dbReference type="ChEBI" id="CHEBI:456215"/>
        <dbReference type="EC" id="6.1.1.15"/>
    </reaction>
</comment>
<evidence type="ECO:0000259" key="13">
    <source>
        <dbReference type="PROSITE" id="PS50862"/>
    </source>
</evidence>
<comment type="caution">
    <text evidence="14">The sequence shown here is derived from an EMBL/GenBank/DDBJ whole genome shotgun (WGS) entry which is preliminary data.</text>
</comment>
<dbReference type="GO" id="GO:0004827">
    <property type="term" value="F:proline-tRNA ligase activity"/>
    <property type="evidence" value="ECO:0007669"/>
    <property type="project" value="UniProtKB-UniRule"/>
</dbReference>
<evidence type="ECO:0000256" key="8">
    <source>
        <dbReference type="ARBA" id="ARBA00022840"/>
    </source>
</evidence>
<evidence type="ECO:0000313" key="15">
    <source>
        <dbReference type="Proteomes" id="UP000178857"/>
    </source>
</evidence>
<dbReference type="SUPFAM" id="SSF52954">
    <property type="entry name" value="Class II aaRS ABD-related"/>
    <property type="match status" value="1"/>
</dbReference>